<name>A0A5B8G0Z7_9RHOB</name>
<evidence type="ECO:0000313" key="5">
    <source>
        <dbReference type="Proteomes" id="UP000305888"/>
    </source>
</evidence>
<comment type="pathway">
    <text evidence="3">Carbohydrate degradation; pentose phosphate pathway; D-ribose 5-phosphate from D-ribulose 5-phosphate (non-oxidative stage): step 1/1.</text>
</comment>
<dbReference type="Proteomes" id="UP000305888">
    <property type="component" value="Chromosome"/>
</dbReference>
<dbReference type="InterPro" id="IPR020672">
    <property type="entry name" value="Ribose5P_isomerase_typA_subgr"/>
</dbReference>
<feature type="binding site" evidence="3">
    <location>
        <begin position="89"/>
        <end position="92"/>
    </location>
    <ligand>
        <name>substrate</name>
    </ligand>
</feature>
<dbReference type="SUPFAM" id="SSF100950">
    <property type="entry name" value="NagB/RpiA/CoA transferase-like"/>
    <property type="match status" value="1"/>
</dbReference>
<dbReference type="Gene3D" id="3.40.50.1360">
    <property type="match status" value="1"/>
</dbReference>
<feature type="binding site" evidence="3">
    <location>
        <begin position="33"/>
        <end position="36"/>
    </location>
    <ligand>
        <name>substrate</name>
    </ligand>
</feature>
<dbReference type="GO" id="GO:0004751">
    <property type="term" value="F:ribose-5-phosphate isomerase activity"/>
    <property type="evidence" value="ECO:0007669"/>
    <property type="project" value="UniProtKB-UniRule"/>
</dbReference>
<feature type="binding site" evidence="3">
    <location>
        <begin position="102"/>
        <end position="105"/>
    </location>
    <ligand>
        <name>substrate</name>
    </ligand>
</feature>
<evidence type="ECO:0000256" key="2">
    <source>
        <dbReference type="ARBA" id="ARBA00023235"/>
    </source>
</evidence>
<keyword evidence="5" id="KW-1185">Reference proteome</keyword>
<evidence type="ECO:0000256" key="1">
    <source>
        <dbReference type="ARBA" id="ARBA00001713"/>
    </source>
</evidence>
<dbReference type="Pfam" id="PF06026">
    <property type="entry name" value="Rib_5-P_isom_A"/>
    <property type="match status" value="1"/>
</dbReference>
<dbReference type="KEGG" id="ppru:FDP22_14175"/>
<comment type="subunit">
    <text evidence="3">Homodimer.</text>
</comment>
<dbReference type="SUPFAM" id="SSF75445">
    <property type="entry name" value="D-ribose-5-phosphate isomerase (RpiA), lid domain"/>
    <property type="match status" value="1"/>
</dbReference>
<dbReference type="AlphaFoldDB" id="A0A5B8G0Z7"/>
<comment type="similarity">
    <text evidence="3">Belongs to the ribose 5-phosphate isomerase family.</text>
</comment>
<dbReference type="UniPathway" id="UPA00115">
    <property type="reaction ID" value="UER00412"/>
</dbReference>
<evidence type="ECO:0000256" key="3">
    <source>
        <dbReference type="HAMAP-Rule" id="MF_00170"/>
    </source>
</evidence>
<dbReference type="PANTHER" id="PTHR43748">
    <property type="entry name" value="RIBOSE-5-PHOSPHATE ISOMERASE 3, CHLOROPLASTIC-RELATED"/>
    <property type="match status" value="1"/>
</dbReference>
<dbReference type="CDD" id="cd01398">
    <property type="entry name" value="RPI_A"/>
    <property type="match status" value="1"/>
</dbReference>
<comment type="catalytic activity">
    <reaction evidence="1 3">
        <text>aldehydo-D-ribose 5-phosphate = D-ribulose 5-phosphate</text>
        <dbReference type="Rhea" id="RHEA:14657"/>
        <dbReference type="ChEBI" id="CHEBI:58121"/>
        <dbReference type="ChEBI" id="CHEBI:58273"/>
        <dbReference type="EC" id="5.3.1.6"/>
    </reaction>
</comment>
<dbReference type="NCBIfam" id="TIGR00021">
    <property type="entry name" value="rpiA"/>
    <property type="match status" value="1"/>
</dbReference>
<keyword evidence="2 3" id="KW-0413">Isomerase</keyword>
<proteinExistence type="inferred from homology"/>
<dbReference type="InterPro" id="IPR037171">
    <property type="entry name" value="NagB/RpiA_transferase-like"/>
</dbReference>
<dbReference type="EMBL" id="CP040818">
    <property type="protein sequence ID" value="QDL92829.1"/>
    <property type="molecule type" value="Genomic_DNA"/>
</dbReference>
<comment type="function">
    <text evidence="3">Catalyzes the reversible conversion of ribose-5-phosphate to ribulose 5-phosphate.</text>
</comment>
<dbReference type="FunFam" id="3.40.50.1360:FF:000001">
    <property type="entry name" value="Ribose-5-phosphate isomerase A"/>
    <property type="match status" value="1"/>
</dbReference>
<sequence length="262" mass="28058">MSRELSPPDRAKFLAARQALTFVEDGMRLGLGTGSTAAWFHRLLAERIHREGLNVIGVPTSSRTRDLCNALGVPLTTLDDAGWLDLTIDGADELDESLTLIKGGGGALLLEKIVATASDRMLVIADGAKRVKTLGAFPLPVEIVPFGWKTTKAIVEEALADLDVDGRNSTLRLHNSEPFVTDEGHFIIDLHLGRIGDATALAHLLTDIPGVVETGLFIGIAQAAVIGEPGGTVIRMTLHEEDRVIAPPAPEEEQDLIGRLED</sequence>
<organism evidence="4 5">
    <name type="scientific">Paroceanicella profunda</name>
    <dbReference type="NCBI Taxonomy" id="2579971"/>
    <lineage>
        <taxon>Bacteria</taxon>
        <taxon>Pseudomonadati</taxon>
        <taxon>Pseudomonadota</taxon>
        <taxon>Alphaproteobacteria</taxon>
        <taxon>Rhodobacterales</taxon>
        <taxon>Paracoccaceae</taxon>
        <taxon>Paroceanicella</taxon>
    </lineage>
</organism>
<dbReference type="NCBIfam" id="NF001924">
    <property type="entry name" value="PRK00702.1"/>
    <property type="match status" value="1"/>
</dbReference>
<accession>A0A5B8G0Z7</accession>
<gene>
    <name evidence="3 4" type="primary">rpiA</name>
    <name evidence="4" type="ORF">FDP22_14175</name>
</gene>
<dbReference type="InterPro" id="IPR004788">
    <property type="entry name" value="Ribose5P_isomerase_type_A"/>
</dbReference>
<reference evidence="4 5" key="1">
    <citation type="submission" date="2019-06" db="EMBL/GenBank/DDBJ databases">
        <title>Genome sequence of Rhodobacteraceae bacterium D4M1.</title>
        <authorList>
            <person name="Cao J."/>
        </authorList>
    </citation>
    <scope>NUCLEOTIDE SEQUENCE [LARGE SCALE GENOMIC DNA]</scope>
    <source>
        <strain evidence="4 5">D4M1</strain>
    </source>
</reference>
<feature type="active site" description="Proton acceptor" evidence="3">
    <location>
        <position position="111"/>
    </location>
</feature>
<evidence type="ECO:0000313" key="4">
    <source>
        <dbReference type="EMBL" id="QDL92829.1"/>
    </source>
</evidence>
<dbReference type="InterPro" id="IPR050262">
    <property type="entry name" value="Ribose-5P_isomerase"/>
</dbReference>
<protein>
    <recommendedName>
        <fullName evidence="3">Ribose-5-phosphate isomerase A</fullName>
        <ecNumber evidence="3">5.3.1.6</ecNumber>
    </recommendedName>
    <alternativeName>
        <fullName evidence="3">Phosphoriboisomerase A</fullName>
        <shortName evidence="3">PRI</shortName>
    </alternativeName>
</protein>
<dbReference type="RefSeq" id="WP_138574645.1">
    <property type="nucleotide sequence ID" value="NZ_CP040818.1"/>
</dbReference>
<dbReference type="EC" id="5.3.1.6" evidence="3"/>
<feature type="binding site" evidence="3">
    <location>
        <position position="129"/>
    </location>
    <ligand>
        <name>substrate</name>
    </ligand>
</feature>
<dbReference type="HAMAP" id="MF_00170">
    <property type="entry name" value="Rib_5P_isom_A"/>
    <property type="match status" value="1"/>
</dbReference>
<dbReference type="Gene3D" id="3.30.70.260">
    <property type="match status" value="1"/>
</dbReference>
<dbReference type="PANTHER" id="PTHR43748:SF3">
    <property type="entry name" value="RIBOSE-5-PHOSPHATE ISOMERASE 3, CHLOROPLASTIC-RELATED"/>
    <property type="match status" value="1"/>
</dbReference>
<dbReference type="OrthoDB" id="5870696at2"/>
<dbReference type="GO" id="GO:0009052">
    <property type="term" value="P:pentose-phosphate shunt, non-oxidative branch"/>
    <property type="evidence" value="ECO:0007669"/>
    <property type="project" value="UniProtKB-UniRule"/>
</dbReference>